<evidence type="ECO:0000256" key="1">
    <source>
        <dbReference type="SAM" id="MobiDB-lite"/>
    </source>
</evidence>
<protein>
    <submittedName>
        <fullName evidence="2">Uncharacterized protein</fullName>
    </submittedName>
</protein>
<sequence>MQAQDLAITHPLLQQATSQKPNPLAARGIGVQAAQDYYKWQEKEREAAKAKEQAQNQPEFNYKDFTDFDSNETAAKINDEKTTDTLLAINDKPQPNYPSELEHPPTETNKTIYTLGARNTGISYFDNKPNLTLLDAYIAKQLGLKTDRLVHKFDIKSDNKHRVDSASKVADASSKAAFYSDSFMRSFATALANDMSNNFGALSQFTRDKLQGIVGVGSATEQKARNSAILAIAMKSAGGSSQLSQARLDMHSKEILQAENIRKKAQLYKQHLLDSRDLLVQNIKRAQANGALGYAQNDMQKIAEIDQFIKLIDNHNAEGIAQFIVQKGSFTPQPLATEQEWRNPLAES</sequence>
<reference evidence="2 3" key="1">
    <citation type="submission" date="2019-09" db="EMBL/GenBank/DDBJ databases">
        <title>Draft genome sequence of various Type strains from the CCUG.</title>
        <authorList>
            <person name="Pineiro-Iglesias B."/>
            <person name="Tunovic T."/>
            <person name="Unosson C."/>
            <person name="Inganas E."/>
            <person name="Ohlen M."/>
            <person name="Cardew S."/>
            <person name="Jensie-Markopoulos S."/>
            <person name="Salva-Serra F."/>
            <person name="Jaen-Luchoro D."/>
            <person name="Karlsson R."/>
            <person name="Svensson-Stadler L."/>
            <person name="Chun J."/>
            <person name="Moore E."/>
        </authorList>
    </citation>
    <scope>NUCLEOTIDE SEQUENCE [LARGE SCALE GENOMIC DNA]</scope>
    <source>
        <strain evidence="2 3">CCUG 32756T</strain>
    </source>
</reference>
<dbReference type="EMBL" id="VXKE01000004">
    <property type="protein sequence ID" value="KAA8711123.1"/>
    <property type="molecule type" value="Genomic_DNA"/>
</dbReference>
<accession>A0A5M9QR33</accession>
<comment type="caution">
    <text evidence="2">The sequence shown here is derived from an EMBL/GenBank/DDBJ whole genome shotgun (WGS) entry which is preliminary data.</text>
</comment>
<dbReference type="AlphaFoldDB" id="A0A5M9QR33"/>
<dbReference type="RefSeq" id="WP_150336695.1">
    <property type="nucleotide sequence ID" value="NZ_JAERIX010000025.1"/>
</dbReference>
<dbReference type="Proteomes" id="UP000323707">
    <property type="component" value="Unassembled WGS sequence"/>
</dbReference>
<feature type="region of interest" description="Disordered" evidence="1">
    <location>
        <begin position="1"/>
        <end position="24"/>
    </location>
</feature>
<feature type="compositionally biased region" description="Polar residues" evidence="1">
    <location>
        <begin position="12"/>
        <end position="21"/>
    </location>
</feature>
<name>A0A5M9QR33_9HELI</name>
<organism evidence="2 3">
    <name type="scientific">Helicobacter canis</name>
    <dbReference type="NCBI Taxonomy" id="29419"/>
    <lineage>
        <taxon>Bacteria</taxon>
        <taxon>Pseudomonadati</taxon>
        <taxon>Campylobacterota</taxon>
        <taxon>Epsilonproteobacteria</taxon>
        <taxon>Campylobacterales</taxon>
        <taxon>Helicobacteraceae</taxon>
        <taxon>Helicobacter</taxon>
    </lineage>
</organism>
<evidence type="ECO:0000313" key="3">
    <source>
        <dbReference type="Proteomes" id="UP000323707"/>
    </source>
</evidence>
<gene>
    <name evidence="2" type="ORF">F4V45_01190</name>
</gene>
<proteinExistence type="predicted"/>
<evidence type="ECO:0000313" key="2">
    <source>
        <dbReference type="EMBL" id="KAA8711123.1"/>
    </source>
</evidence>